<evidence type="ECO:0000256" key="1">
    <source>
        <dbReference type="SAM" id="Phobius"/>
    </source>
</evidence>
<feature type="transmembrane region" description="Helical" evidence="1">
    <location>
        <begin position="87"/>
        <end position="106"/>
    </location>
</feature>
<feature type="transmembrane region" description="Helical" evidence="1">
    <location>
        <begin position="118"/>
        <end position="140"/>
    </location>
</feature>
<name>A0ABR8H9D4_NOSPU</name>
<gene>
    <name evidence="2" type="ORF">H6G94_13380</name>
</gene>
<evidence type="ECO:0000313" key="2">
    <source>
        <dbReference type="EMBL" id="MBD2612259.1"/>
    </source>
</evidence>
<keyword evidence="1" id="KW-0472">Membrane</keyword>
<protein>
    <submittedName>
        <fullName evidence="2">Uncharacterized protein</fullName>
    </submittedName>
</protein>
<keyword evidence="1" id="KW-0812">Transmembrane</keyword>
<dbReference type="RefSeq" id="WP_190949819.1">
    <property type="nucleotide sequence ID" value="NZ_JACJTC010000009.1"/>
</dbReference>
<sequence>MKVLPHNTFTISTPDSLPVVLQRLNAKVEPIKTFRFSRKHAPYQGSISEQGFQISRIIHYRNSFLPRIKGRFQVESHQTMIHIEMSIHPFVVAFLGFWFFCWYGAVVPITLTDAMPKGMLLVFLGMPILMLFVFWLAFWLEANRSRSELTQIIQGQV</sequence>
<dbReference type="EMBL" id="JACJTC010000009">
    <property type="protein sequence ID" value="MBD2612259.1"/>
    <property type="molecule type" value="Genomic_DNA"/>
</dbReference>
<comment type="caution">
    <text evidence="2">The sequence shown here is derived from an EMBL/GenBank/DDBJ whole genome shotgun (WGS) entry which is preliminary data.</text>
</comment>
<keyword evidence="3" id="KW-1185">Reference proteome</keyword>
<reference evidence="2 3" key="1">
    <citation type="journal article" date="2020" name="ISME J.">
        <title>Comparative genomics reveals insights into cyanobacterial evolution and habitat adaptation.</title>
        <authorList>
            <person name="Chen M.Y."/>
            <person name="Teng W.K."/>
            <person name="Zhao L."/>
            <person name="Hu C.X."/>
            <person name="Zhou Y.K."/>
            <person name="Han B.P."/>
            <person name="Song L.R."/>
            <person name="Shu W.S."/>
        </authorList>
    </citation>
    <scope>NUCLEOTIDE SEQUENCE [LARGE SCALE GENOMIC DNA]</scope>
    <source>
        <strain evidence="2 3">FACHB-252</strain>
    </source>
</reference>
<proteinExistence type="predicted"/>
<keyword evidence="1" id="KW-1133">Transmembrane helix</keyword>
<accession>A0ABR8H9D4</accession>
<organism evidence="2 3">
    <name type="scientific">Nostoc punctiforme FACHB-252</name>
    <dbReference type="NCBI Taxonomy" id="1357509"/>
    <lineage>
        <taxon>Bacteria</taxon>
        <taxon>Bacillati</taxon>
        <taxon>Cyanobacteriota</taxon>
        <taxon>Cyanophyceae</taxon>
        <taxon>Nostocales</taxon>
        <taxon>Nostocaceae</taxon>
        <taxon>Nostoc</taxon>
    </lineage>
</organism>
<dbReference type="Proteomes" id="UP000606396">
    <property type="component" value="Unassembled WGS sequence"/>
</dbReference>
<evidence type="ECO:0000313" key="3">
    <source>
        <dbReference type="Proteomes" id="UP000606396"/>
    </source>
</evidence>